<evidence type="ECO:0000313" key="3">
    <source>
        <dbReference type="Proteomes" id="UP000316921"/>
    </source>
</evidence>
<keyword evidence="1" id="KW-0472">Membrane</keyword>
<dbReference type="InterPro" id="IPR045584">
    <property type="entry name" value="Pilin-like"/>
</dbReference>
<dbReference type="SUPFAM" id="SSF54523">
    <property type="entry name" value="Pili subunits"/>
    <property type="match status" value="1"/>
</dbReference>
<dbReference type="KEGG" id="pbap:Pla133_22700"/>
<accession>A0A518BJP5</accession>
<organism evidence="2 3">
    <name type="scientific">Engelhardtia mirabilis</name>
    <dbReference type="NCBI Taxonomy" id="2528011"/>
    <lineage>
        <taxon>Bacteria</taxon>
        <taxon>Pseudomonadati</taxon>
        <taxon>Planctomycetota</taxon>
        <taxon>Planctomycetia</taxon>
        <taxon>Planctomycetia incertae sedis</taxon>
        <taxon>Engelhardtia</taxon>
    </lineage>
</organism>
<dbReference type="AlphaFoldDB" id="A0A518BJP5"/>
<proteinExistence type="predicted"/>
<dbReference type="EMBL" id="CP036287">
    <property type="protein sequence ID" value="QDU67192.1"/>
    <property type="molecule type" value="Genomic_DNA"/>
</dbReference>
<dbReference type="Proteomes" id="UP000316921">
    <property type="component" value="Chromosome"/>
</dbReference>
<evidence type="ECO:0000313" key="2">
    <source>
        <dbReference type="EMBL" id="QDU67192.1"/>
    </source>
</evidence>
<dbReference type="InterPro" id="IPR012902">
    <property type="entry name" value="N_methyl_site"/>
</dbReference>
<keyword evidence="1" id="KW-1133">Transmembrane helix</keyword>
<keyword evidence="3" id="KW-1185">Reference proteome</keyword>
<reference evidence="2 3" key="1">
    <citation type="submission" date="2019-02" db="EMBL/GenBank/DDBJ databases">
        <title>Deep-cultivation of Planctomycetes and their phenomic and genomic characterization uncovers novel biology.</title>
        <authorList>
            <person name="Wiegand S."/>
            <person name="Jogler M."/>
            <person name="Boedeker C."/>
            <person name="Pinto D."/>
            <person name="Vollmers J."/>
            <person name="Rivas-Marin E."/>
            <person name="Kohn T."/>
            <person name="Peeters S.H."/>
            <person name="Heuer A."/>
            <person name="Rast P."/>
            <person name="Oberbeckmann S."/>
            <person name="Bunk B."/>
            <person name="Jeske O."/>
            <person name="Meyerdierks A."/>
            <person name="Storesund J.E."/>
            <person name="Kallscheuer N."/>
            <person name="Luecker S."/>
            <person name="Lage O.M."/>
            <person name="Pohl T."/>
            <person name="Merkel B.J."/>
            <person name="Hornburger P."/>
            <person name="Mueller R.-W."/>
            <person name="Bruemmer F."/>
            <person name="Labrenz M."/>
            <person name="Spormann A.M."/>
            <person name="Op den Camp H."/>
            <person name="Overmann J."/>
            <person name="Amann R."/>
            <person name="Jetten M.S.M."/>
            <person name="Mascher T."/>
            <person name="Medema M.H."/>
            <person name="Devos D.P."/>
            <person name="Kaster A.-K."/>
            <person name="Ovreas L."/>
            <person name="Rohde M."/>
            <person name="Galperin M.Y."/>
            <person name="Jogler C."/>
        </authorList>
    </citation>
    <scope>NUCLEOTIDE SEQUENCE [LARGE SCALE GENOMIC DNA]</scope>
    <source>
        <strain evidence="2 3">Pla133</strain>
    </source>
</reference>
<name>A0A518BJP5_9BACT</name>
<dbReference type="Pfam" id="PF07963">
    <property type="entry name" value="N_methyl"/>
    <property type="match status" value="1"/>
</dbReference>
<dbReference type="PROSITE" id="PS00409">
    <property type="entry name" value="PROKAR_NTER_METHYL"/>
    <property type="match status" value="1"/>
</dbReference>
<keyword evidence="1" id="KW-0812">Transmembrane</keyword>
<evidence type="ECO:0000256" key="1">
    <source>
        <dbReference type="SAM" id="Phobius"/>
    </source>
</evidence>
<gene>
    <name evidence="2" type="ORF">Pla133_22700</name>
</gene>
<feature type="transmembrane region" description="Helical" evidence="1">
    <location>
        <begin position="37"/>
        <end position="59"/>
    </location>
</feature>
<sequence>MASRSSMEGRAVKGVAVSGAAARGATARSSGGTQGFTLVELLVVLVLIGLLVGVVAVSWRSVLPRANLAADIRVIAARISGARSEAISRGSEYFVHIDMTSGEYWLETPFNAKGEFEPNVDQRVNMQRTKLHQGVRFALVTINGEEYADETIQLRFDPLGATDDVTILLHNETFDQYHTIEMLALTGLLRFHEDPNFRRELVDDGDFD</sequence>
<protein>
    <submittedName>
        <fullName evidence="2">Uncharacterized protein</fullName>
    </submittedName>
</protein>
<dbReference type="Gene3D" id="3.30.700.10">
    <property type="entry name" value="Glycoprotein, Type 4 Pilin"/>
    <property type="match status" value="1"/>
</dbReference>
<dbReference type="NCBIfam" id="TIGR02532">
    <property type="entry name" value="IV_pilin_GFxxxE"/>
    <property type="match status" value="1"/>
</dbReference>